<evidence type="ECO:0000256" key="8">
    <source>
        <dbReference type="ARBA" id="ARBA00049348"/>
    </source>
</evidence>
<dbReference type="EC" id="2.1.1.63" evidence="9"/>
<dbReference type="GO" id="GO:0006307">
    <property type="term" value="P:DNA alkylation repair"/>
    <property type="evidence" value="ECO:0007669"/>
    <property type="project" value="UniProtKB-UniRule"/>
</dbReference>
<evidence type="ECO:0000313" key="13">
    <source>
        <dbReference type="Proteomes" id="UP000051012"/>
    </source>
</evidence>
<evidence type="ECO:0000256" key="3">
    <source>
        <dbReference type="ARBA" id="ARBA00022490"/>
    </source>
</evidence>
<evidence type="ECO:0000256" key="2">
    <source>
        <dbReference type="ARBA" id="ARBA00008711"/>
    </source>
</evidence>
<dbReference type="Pfam" id="PF01035">
    <property type="entry name" value="DNA_binding_1"/>
    <property type="match status" value="1"/>
</dbReference>
<dbReference type="InterPro" id="IPR014048">
    <property type="entry name" value="MethylDNA_cys_MeTrfase_DNA-bd"/>
</dbReference>
<dbReference type="InterPro" id="IPR008332">
    <property type="entry name" value="MethylG_MeTrfase_N"/>
</dbReference>
<comment type="similarity">
    <text evidence="2 9">Belongs to the MGMT family.</text>
</comment>
<dbReference type="InterPro" id="IPR036388">
    <property type="entry name" value="WH-like_DNA-bd_sf"/>
</dbReference>
<dbReference type="GO" id="GO:0032259">
    <property type="term" value="P:methylation"/>
    <property type="evidence" value="ECO:0007669"/>
    <property type="project" value="UniProtKB-KW"/>
</dbReference>
<dbReference type="GO" id="GO:0005737">
    <property type="term" value="C:cytoplasm"/>
    <property type="evidence" value="ECO:0007669"/>
    <property type="project" value="UniProtKB-SubCell"/>
</dbReference>
<dbReference type="PANTHER" id="PTHR10815:SF13">
    <property type="entry name" value="METHYLATED-DNA--PROTEIN-CYSTEINE METHYLTRANSFERASE"/>
    <property type="match status" value="1"/>
</dbReference>
<comment type="subcellular location">
    <subcellularLocation>
        <location evidence="9">Cytoplasm</location>
    </subcellularLocation>
</comment>
<evidence type="ECO:0000256" key="6">
    <source>
        <dbReference type="ARBA" id="ARBA00022763"/>
    </source>
</evidence>
<dbReference type="HAMAP" id="MF_00772">
    <property type="entry name" value="OGT"/>
    <property type="match status" value="1"/>
</dbReference>
<keyword evidence="4 9" id="KW-0489">Methyltransferase</keyword>
<sequence>MVEKYTAYYKSKIGYIKILSTKSNILSVNFVKTKKGKNSDIRILKQCLKQLDEYFRGHRRKFSVDIALYGTDFQKSVWRQLQKIPFAHTVSYKDIARAIRNKNAVRAVGSANNKNKIVIIVPCHRVIGSDGKLVGYGGGLWRKKWLLSHEKNVRSTRYSRKPAG</sequence>
<evidence type="ECO:0000256" key="7">
    <source>
        <dbReference type="ARBA" id="ARBA00023204"/>
    </source>
</evidence>
<feature type="domain" description="Methylguanine DNA methyltransferase ribonuclease-like" evidence="11">
    <location>
        <begin position="5"/>
        <end position="67"/>
    </location>
</feature>
<comment type="miscellaneous">
    <text evidence="9">This enzyme catalyzes only one turnover and therefore is not strictly catalytic. According to one definition, an enzyme is a biocatalyst that acts repeatedly and over many reaction cycles.</text>
</comment>
<evidence type="ECO:0000313" key="12">
    <source>
        <dbReference type="EMBL" id="KPJ73946.1"/>
    </source>
</evidence>
<comment type="catalytic activity">
    <reaction evidence="1 9">
        <text>a 4-O-methyl-thymidine in DNA + L-cysteinyl-[protein] = a thymidine in DNA + S-methyl-L-cysteinyl-[protein]</text>
        <dbReference type="Rhea" id="RHEA:53428"/>
        <dbReference type="Rhea" id="RHEA-COMP:10131"/>
        <dbReference type="Rhea" id="RHEA-COMP:10132"/>
        <dbReference type="Rhea" id="RHEA-COMP:13555"/>
        <dbReference type="Rhea" id="RHEA-COMP:13556"/>
        <dbReference type="ChEBI" id="CHEBI:29950"/>
        <dbReference type="ChEBI" id="CHEBI:82612"/>
        <dbReference type="ChEBI" id="CHEBI:137386"/>
        <dbReference type="ChEBI" id="CHEBI:137387"/>
        <dbReference type="EC" id="2.1.1.63"/>
    </reaction>
</comment>
<dbReference type="InterPro" id="IPR001497">
    <property type="entry name" value="MethylDNA_cys_MeTrfase_AS"/>
</dbReference>
<dbReference type="PATRIC" id="fig|1703772.3.peg.855"/>
<comment type="caution">
    <text evidence="12">The sequence shown here is derived from an EMBL/GenBank/DDBJ whole genome shotgun (WGS) entry which is preliminary data.</text>
</comment>
<proteinExistence type="inferred from homology"/>
<dbReference type="PANTHER" id="PTHR10815">
    <property type="entry name" value="METHYLATED-DNA--PROTEIN-CYSTEINE METHYLTRANSFERASE"/>
    <property type="match status" value="1"/>
</dbReference>
<dbReference type="Gene3D" id="3.30.160.70">
    <property type="entry name" value="Methylated DNA-protein cysteine methyltransferase domain"/>
    <property type="match status" value="1"/>
</dbReference>
<feature type="active site" description="Nucleophile; methyl group acceptor" evidence="9">
    <location>
        <position position="123"/>
    </location>
</feature>
<keyword evidence="5 9" id="KW-0808">Transferase</keyword>
<name>A0A0S7YH87_UNCT6</name>
<dbReference type="GO" id="GO:0003908">
    <property type="term" value="F:methylated-DNA-[protein]-cysteine S-methyltransferase activity"/>
    <property type="evidence" value="ECO:0007669"/>
    <property type="project" value="UniProtKB-UniRule"/>
</dbReference>
<dbReference type="AlphaFoldDB" id="A0A0S7YH87"/>
<dbReference type="PROSITE" id="PS00374">
    <property type="entry name" value="MGMT"/>
    <property type="match status" value="1"/>
</dbReference>
<keyword evidence="6 9" id="KW-0227">DNA damage</keyword>
<evidence type="ECO:0000259" key="10">
    <source>
        <dbReference type="Pfam" id="PF01035"/>
    </source>
</evidence>
<dbReference type="NCBIfam" id="TIGR00589">
    <property type="entry name" value="ogt"/>
    <property type="match status" value="1"/>
</dbReference>
<evidence type="ECO:0000256" key="4">
    <source>
        <dbReference type="ARBA" id="ARBA00022603"/>
    </source>
</evidence>
<protein>
    <recommendedName>
        <fullName evidence="9">Methylated-DNA--protein-cysteine methyltransferase</fullName>
        <ecNumber evidence="9">2.1.1.63</ecNumber>
    </recommendedName>
    <alternativeName>
        <fullName evidence="9">6-O-methylguanine-DNA methyltransferase</fullName>
        <shortName evidence="9">MGMT</shortName>
    </alternativeName>
    <alternativeName>
        <fullName evidence="9">O-6-methylguanine-DNA-alkyltransferase</fullName>
    </alternativeName>
</protein>
<keyword evidence="3 9" id="KW-0963">Cytoplasm</keyword>
<dbReference type="Gene3D" id="1.10.10.10">
    <property type="entry name" value="Winged helix-like DNA-binding domain superfamily/Winged helix DNA-binding domain"/>
    <property type="match status" value="1"/>
</dbReference>
<dbReference type="InterPro" id="IPR023546">
    <property type="entry name" value="MGMT"/>
</dbReference>
<dbReference type="EMBL" id="LJNI01000021">
    <property type="protein sequence ID" value="KPJ73946.1"/>
    <property type="molecule type" value="Genomic_DNA"/>
</dbReference>
<evidence type="ECO:0000256" key="1">
    <source>
        <dbReference type="ARBA" id="ARBA00001286"/>
    </source>
</evidence>
<gene>
    <name evidence="12" type="ORF">AMJ52_02560</name>
</gene>
<accession>A0A0S7YH87</accession>
<dbReference type="Pfam" id="PF02870">
    <property type="entry name" value="Methyltransf_1N"/>
    <property type="match status" value="1"/>
</dbReference>
<keyword evidence="7 9" id="KW-0234">DNA repair</keyword>
<evidence type="ECO:0000256" key="9">
    <source>
        <dbReference type="HAMAP-Rule" id="MF_00772"/>
    </source>
</evidence>
<organism evidence="12 13">
    <name type="scientific">candidate division TA06 bacterium DG_78</name>
    <dbReference type="NCBI Taxonomy" id="1703772"/>
    <lineage>
        <taxon>Bacteria</taxon>
        <taxon>Bacteria division TA06</taxon>
    </lineage>
</organism>
<dbReference type="InterPro" id="IPR036217">
    <property type="entry name" value="MethylDNA_cys_MeTrfase_DNAb"/>
</dbReference>
<dbReference type="SUPFAM" id="SSF46767">
    <property type="entry name" value="Methylated DNA-protein cysteine methyltransferase, C-terminal domain"/>
    <property type="match status" value="1"/>
</dbReference>
<dbReference type="FunFam" id="1.10.10.10:FF:000214">
    <property type="entry name" value="Methylated-DNA--protein-cysteine methyltransferase"/>
    <property type="match status" value="1"/>
</dbReference>
<dbReference type="InterPro" id="IPR036631">
    <property type="entry name" value="MGMT_N_sf"/>
</dbReference>
<reference evidence="12 13" key="1">
    <citation type="journal article" date="2015" name="Microbiome">
        <title>Genomic resolution of linkages in carbon, nitrogen, and sulfur cycling among widespread estuary sediment bacteria.</title>
        <authorList>
            <person name="Baker B.J."/>
            <person name="Lazar C.S."/>
            <person name="Teske A.P."/>
            <person name="Dick G.J."/>
        </authorList>
    </citation>
    <scope>NUCLEOTIDE SEQUENCE [LARGE SCALE GENOMIC DNA]</scope>
    <source>
        <strain evidence="12">DG_78</strain>
    </source>
</reference>
<evidence type="ECO:0000256" key="5">
    <source>
        <dbReference type="ARBA" id="ARBA00022679"/>
    </source>
</evidence>
<evidence type="ECO:0000259" key="11">
    <source>
        <dbReference type="Pfam" id="PF02870"/>
    </source>
</evidence>
<dbReference type="CDD" id="cd06445">
    <property type="entry name" value="ATase"/>
    <property type="match status" value="1"/>
</dbReference>
<feature type="domain" description="Methylated-DNA-[protein]-cysteine S-methyltransferase DNA binding" evidence="10">
    <location>
        <begin position="72"/>
        <end position="151"/>
    </location>
</feature>
<dbReference type="SUPFAM" id="SSF53155">
    <property type="entry name" value="Methylated DNA-protein cysteine methyltransferase domain"/>
    <property type="match status" value="1"/>
</dbReference>
<comment type="catalytic activity">
    <reaction evidence="8 9">
        <text>a 6-O-methyl-2'-deoxyguanosine in DNA + L-cysteinyl-[protein] = S-methyl-L-cysteinyl-[protein] + a 2'-deoxyguanosine in DNA</text>
        <dbReference type="Rhea" id="RHEA:24000"/>
        <dbReference type="Rhea" id="RHEA-COMP:10131"/>
        <dbReference type="Rhea" id="RHEA-COMP:10132"/>
        <dbReference type="Rhea" id="RHEA-COMP:11367"/>
        <dbReference type="Rhea" id="RHEA-COMP:11368"/>
        <dbReference type="ChEBI" id="CHEBI:29950"/>
        <dbReference type="ChEBI" id="CHEBI:82612"/>
        <dbReference type="ChEBI" id="CHEBI:85445"/>
        <dbReference type="ChEBI" id="CHEBI:85448"/>
        <dbReference type="EC" id="2.1.1.63"/>
    </reaction>
</comment>
<dbReference type="Proteomes" id="UP000051012">
    <property type="component" value="Unassembled WGS sequence"/>
</dbReference>
<comment type="function">
    <text evidence="9">Involved in the cellular defense against the biological effects of O6-methylguanine (O6-MeG) and O4-methylthymine (O4-MeT) in DNA. Repairs the methylated nucleobase in DNA by stoichiometrically transferring the methyl group to a cysteine residue in the enzyme. This is a suicide reaction: the enzyme is irreversibly inactivated.</text>
</comment>